<organism evidence="2 3">
    <name type="scientific">Puia dinghuensis</name>
    <dbReference type="NCBI Taxonomy" id="1792502"/>
    <lineage>
        <taxon>Bacteria</taxon>
        <taxon>Pseudomonadati</taxon>
        <taxon>Bacteroidota</taxon>
        <taxon>Chitinophagia</taxon>
        <taxon>Chitinophagales</taxon>
        <taxon>Chitinophagaceae</taxon>
        <taxon>Puia</taxon>
    </lineage>
</organism>
<protein>
    <recommendedName>
        <fullName evidence="4">Lipoprotein</fullName>
    </recommendedName>
</protein>
<dbReference type="Proteomes" id="UP000607559">
    <property type="component" value="Unassembled WGS sequence"/>
</dbReference>
<evidence type="ECO:0000256" key="1">
    <source>
        <dbReference type="SAM" id="SignalP"/>
    </source>
</evidence>
<sequence>MKIFGLWMILFALFVAACSKPGNNCNFPTFACLQGNWIEKESTDSSNVKESIQVYMENNRQILYDWTAVAELQMSQLAIGKYYFGELPGQDSVSLTSALYAHSTTYHWYLKMISNNEIEIDYGFPPGPPPFKKRYVRE</sequence>
<evidence type="ECO:0000313" key="3">
    <source>
        <dbReference type="Proteomes" id="UP000607559"/>
    </source>
</evidence>
<name>A0A8J2XQW5_9BACT</name>
<dbReference type="RefSeq" id="WP_188928091.1">
    <property type="nucleotide sequence ID" value="NZ_BMJC01000001.1"/>
</dbReference>
<dbReference type="PROSITE" id="PS51257">
    <property type="entry name" value="PROKAR_LIPOPROTEIN"/>
    <property type="match status" value="1"/>
</dbReference>
<gene>
    <name evidence="2" type="ORF">GCM10011511_04490</name>
</gene>
<dbReference type="AlphaFoldDB" id="A0A8J2XQW5"/>
<keyword evidence="3" id="KW-1185">Reference proteome</keyword>
<reference evidence="2" key="1">
    <citation type="journal article" date="2014" name="Int. J. Syst. Evol. Microbiol.">
        <title>Complete genome sequence of Corynebacterium casei LMG S-19264T (=DSM 44701T), isolated from a smear-ripened cheese.</title>
        <authorList>
            <consortium name="US DOE Joint Genome Institute (JGI-PGF)"/>
            <person name="Walter F."/>
            <person name="Albersmeier A."/>
            <person name="Kalinowski J."/>
            <person name="Ruckert C."/>
        </authorList>
    </citation>
    <scope>NUCLEOTIDE SEQUENCE</scope>
    <source>
        <strain evidence="2">CGMCC 1.15448</strain>
    </source>
</reference>
<accession>A0A8J2XQW5</accession>
<feature type="signal peptide" evidence="1">
    <location>
        <begin position="1"/>
        <end position="17"/>
    </location>
</feature>
<evidence type="ECO:0000313" key="2">
    <source>
        <dbReference type="EMBL" id="GGA84557.1"/>
    </source>
</evidence>
<keyword evidence="1" id="KW-0732">Signal</keyword>
<proteinExistence type="predicted"/>
<feature type="chain" id="PRO_5035253579" description="Lipoprotein" evidence="1">
    <location>
        <begin position="18"/>
        <end position="138"/>
    </location>
</feature>
<evidence type="ECO:0008006" key="4">
    <source>
        <dbReference type="Google" id="ProtNLM"/>
    </source>
</evidence>
<dbReference type="EMBL" id="BMJC01000001">
    <property type="protein sequence ID" value="GGA84557.1"/>
    <property type="molecule type" value="Genomic_DNA"/>
</dbReference>
<comment type="caution">
    <text evidence="2">The sequence shown here is derived from an EMBL/GenBank/DDBJ whole genome shotgun (WGS) entry which is preliminary data.</text>
</comment>
<reference evidence="2" key="2">
    <citation type="submission" date="2020-09" db="EMBL/GenBank/DDBJ databases">
        <authorList>
            <person name="Sun Q."/>
            <person name="Zhou Y."/>
        </authorList>
    </citation>
    <scope>NUCLEOTIDE SEQUENCE</scope>
    <source>
        <strain evidence="2">CGMCC 1.15448</strain>
    </source>
</reference>